<dbReference type="OrthoDB" id="3514520at2"/>
<dbReference type="FunCoup" id="A0A1I4G542">
    <property type="interactions" value="40"/>
</dbReference>
<evidence type="ECO:0000259" key="1">
    <source>
        <dbReference type="Pfam" id="PF01979"/>
    </source>
</evidence>
<sequence>MRTEWLLVENGNVIDATGRAVQPNATVLVRGNLIEAVGTDVADRVPRGEAVTRVDASGKTVMPGLIDAHCHMTYGESRSEEEIDLYTSPELRTLKAAFHAQKVLRAGVTGISQPGGSYYIGVGLREAIRDEMVLGPRMTAAGRYITTSNGLTDWYPDSVGVPEGSIGVLANTVSEMISEVRHQVKNGVDLIKLADSPYGDYQAFTDDEMKTVTALAHQLGKRVTIHARGSSEVGAAVNAGIDWIMHGNTMTDDVIERLADSRTPLVPTLLLLANVAEWGRLVGAPAPLRDGMARALDKTAATLHRAHEAGVVFVTGTDSGFSVTPYGEWHARELELLMDYAGLSAMEAIQAATCNAAVTLNLEGRVGTLEPGMLADIIVVDGDPLQDIRVLQDKRNILTVIKDGAPVSFDEEALARRWPHERGQTYSTHDLTYDLVQGNGEVESDGEEQLSWSADDQRDLVATVKRREAGAVMPD</sequence>
<dbReference type="InterPro" id="IPR057744">
    <property type="entry name" value="OTAase-like"/>
</dbReference>
<name>A0A1I4G542_9ACTN</name>
<dbReference type="Gene3D" id="3.20.20.140">
    <property type="entry name" value="Metal-dependent hydrolases"/>
    <property type="match status" value="1"/>
</dbReference>
<evidence type="ECO:0000313" key="3">
    <source>
        <dbReference type="Proteomes" id="UP000199152"/>
    </source>
</evidence>
<dbReference type="InterPro" id="IPR051781">
    <property type="entry name" value="Metallo-dep_Hydrolase"/>
</dbReference>
<dbReference type="RefSeq" id="WP_091325766.1">
    <property type="nucleotide sequence ID" value="NZ_FOSW01000008.1"/>
</dbReference>
<dbReference type="PANTHER" id="PTHR43135">
    <property type="entry name" value="ALPHA-D-RIBOSE 1-METHYLPHOSPHONATE 5-TRIPHOSPHATE DIPHOSPHATASE"/>
    <property type="match status" value="1"/>
</dbReference>
<organism evidence="2 3">
    <name type="scientific">Geodermatophilus ruber</name>
    <dbReference type="NCBI Taxonomy" id="504800"/>
    <lineage>
        <taxon>Bacteria</taxon>
        <taxon>Bacillati</taxon>
        <taxon>Actinomycetota</taxon>
        <taxon>Actinomycetes</taxon>
        <taxon>Geodermatophilales</taxon>
        <taxon>Geodermatophilaceae</taxon>
        <taxon>Geodermatophilus</taxon>
    </lineage>
</organism>
<dbReference type="InParanoid" id="A0A1I4G542"/>
<protein>
    <submittedName>
        <fullName evidence="2">Imidazolonepropionase</fullName>
    </submittedName>
</protein>
<dbReference type="AlphaFoldDB" id="A0A1I4G542"/>
<dbReference type="Proteomes" id="UP000199152">
    <property type="component" value="Unassembled WGS sequence"/>
</dbReference>
<dbReference type="Gene3D" id="2.30.40.10">
    <property type="entry name" value="Urease, subunit C, domain 1"/>
    <property type="match status" value="1"/>
</dbReference>
<evidence type="ECO:0000313" key="2">
    <source>
        <dbReference type="EMBL" id="SFL25202.1"/>
    </source>
</evidence>
<reference evidence="2 3" key="1">
    <citation type="submission" date="2016-10" db="EMBL/GenBank/DDBJ databases">
        <authorList>
            <person name="de Groot N.N."/>
        </authorList>
    </citation>
    <scope>NUCLEOTIDE SEQUENCE [LARGE SCALE GENOMIC DNA]</scope>
    <source>
        <strain evidence="2 3">DSM 45317</strain>
    </source>
</reference>
<feature type="domain" description="Amidohydrolase-related" evidence="1">
    <location>
        <begin position="60"/>
        <end position="405"/>
    </location>
</feature>
<dbReference type="InterPro" id="IPR032466">
    <property type="entry name" value="Metal_Hydrolase"/>
</dbReference>
<accession>A0A1I4G542</accession>
<dbReference type="PANTHER" id="PTHR43135:SF3">
    <property type="entry name" value="ALPHA-D-RIBOSE 1-METHYLPHOSPHONATE 5-TRIPHOSPHATE DIPHOSPHATASE"/>
    <property type="match status" value="1"/>
</dbReference>
<gene>
    <name evidence="2" type="ORF">SAMN04488085_108159</name>
</gene>
<keyword evidence="3" id="KW-1185">Reference proteome</keyword>
<dbReference type="InterPro" id="IPR011059">
    <property type="entry name" value="Metal-dep_hydrolase_composite"/>
</dbReference>
<dbReference type="InterPro" id="IPR006680">
    <property type="entry name" value="Amidohydro-rel"/>
</dbReference>
<proteinExistence type="predicted"/>
<dbReference type="STRING" id="504800.SAMN04488085_108159"/>
<dbReference type="Pfam" id="PF01979">
    <property type="entry name" value="Amidohydro_1"/>
    <property type="match status" value="1"/>
</dbReference>
<dbReference type="SUPFAM" id="SSF51338">
    <property type="entry name" value="Composite domain of metallo-dependent hydrolases"/>
    <property type="match status" value="1"/>
</dbReference>
<dbReference type="EMBL" id="FOSW01000008">
    <property type="protein sequence ID" value="SFL25202.1"/>
    <property type="molecule type" value="Genomic_DNA"/>
</dbReference>
<dbReference type="GO" id="GO:0016810">
    <property type="term" value="F:hydrolase activity, acting on carbon-nitrogen (but not peptide) bonds"/>
    <property type="evidence" value="ECO:0007669"/>
    <property type="project" value="InterPro"/>
</dbReference>
<dbReference type="SUPFAM" id="SSF51556">
    <property type="entry name" value="Metallo-dependent hydrolases"/>
    <property type="match status" value="1"/>
</dbReference>
<dbReference type="CDD" id="cd01299">
    <property type="entry name" value="Met_dep_hydrolase_A"/>
    <property type="match status" value="1"/>
</dbReference>